<gene>
    <name evidence="2" type="ORF">PCO31110_04723</name>
</gene>
<evidence type="ECO:0000259" key="1">
    <source>
        <dbReference type="Pfam" id="PF01052"/>
    </source>
</evidence>
<feature type="domain" description="Flagellar motor switch protein FliN-like C-terminal" evidence="1">
    <location>
        <begin position="201"/>
        <end position="270"/>
    </location>
</feature>
<name>A0A5E4YPA4_9BURK</name>
<dbReference type="EMBL" id="CABPSJ010000008">
    <property type="protein sequence ID" value="VVE50601.1"/>
    <property type="molecule type" value="Genomic_DNA"/>
</dbReference>
<dbReference type="Gene3D" id="2.30.330.10">
    <property type="entry name" value="SpoA-like"/>
    <property type="match status" value="1"/>
</dbReference>
<evidence type="ECO:0000313" key="3">
    <source>
        <dbReference type="Proteomes" id="UP000337189"/>
    </source>
</evidence>
<dbReference type="InterPro" id="IPR036429">
    <property type="entry name" value="SpoA-like_sf"/>
</dbReference>
<dbReference type="Pfam" id="PF01052">
    <property type="entry name" value="FliMN_C"/>
    <property type="match status" value="1"/>
</dbReference>
<organism evidence="2 3">
    <name type="scientific">Pandoraea communis</name>
    <dbReference type="NCBI Taxonomy" id="2508297"/>
    <lineage>
        <taxon>Bacteria</taxon>
        <taxon>Pseudomonadati</taxon>
        <taxon>Pseudomonadota</taxon>
        <taxon>Betaproteobacteria</taxon>
        <taxon>Burkholderiales</taxon>
        <taxon>Burkholderiaceae</taxon>
        <taxon>Pandoraea</taxon>
    </lineage>
</organism>
<dbReference type="Proteomes" id="UP000337189">
    <property type="component" value="Unassembled WGS sequence"/>
</dbReference>
<sequence length="281" mass="30023">MSATSSNGVQWRALHAWSKHHCSTLESHWRDQLRSFMAQWSAGTLHESDVRVAAVLPEAHEKVHAVIGLYATQDSTSQAWLWASSASGTQSVPRAMAAALFGHPAGALGEGSLGVACDALAALARSLGFDRYETENALPLASLAEPWAGGLSLSFLIGASRWTVALSARSVERLAERLGMTFSASDASTVKRHDAVPLSEALGNARVTLRAKLAGPSLTLGALADLREGDIVALPHDLSMPLQIETSTGERVCFGYLGRRADRLAIELTRDDTSLNLQEQK</sequence>
<proteinExistence type="predicted"/>
<dbReference type="RefSeq" id="WP_150691557.1">
    <property type="nucleotide sequence ID" value="NZ_CABPSJ010000008.1"/>
</dbReference>
<dbReference type="AlphaFoldDB" id="A0A5E4YPA4"/>
<protein>
    <recommendedName>
        <fullName evidence="1">Flagellar motor switch protein FliN-like C-terminal domain-containing protein</fullName>
    </recommendedName>
</protein>
<accession>A0A5E4YPA4</accession>
<evidence type="ECO:0000313" key="2">
    <source>
        <dbReference type="EMBL" id="VVE50601.1"/>
    </source>
</evidence>
<dbReference type="SUPFAM" id="SSF101801">
    <property type="entry name" value="Surface presentation of antigens (SPOA)"/>
    <property type="match status" value="1"/>
</dbReference>
<dbReference type="OrthoDB" id="9780765at2"/>
<dbReference type="InterPro" id="IPR001543">
    <property type="entry name" value="FliN-like_C"/>
</dbReference>
<reference evidence="2 3" key="1">
    <citation type="submission" date="2019-08" db="EMBL/GenBank/DDBJ databases">
        <authorList>
            <person name="Peeters C."/>
        </authorList>
    </citation>
    <scope>NUCLEOTIDE SEQUENCE [LARGE SCALE GENOMIC DNA]</scope>
    <source>
        <strain evidence="2 3">LMG 31110</strain>
    </source>
</reference>